<protein>
    <submittedName>
        <fullName evidence="1">Uncharacterized protein</fullName>
    </submittedName>
</protein>
<evidence type="ECO:0000313" key="2">
    <source>
        <dbReference type="Proteomes" id="UP001152888"/>
    </source>
</evidence>
<proteinExistence type="predicted"/>
<dbReference type="AlphaFoldDB" id="A0A9P0LB62"/>
<dbReference type="Proteomes" id="UP001152888">
    <property type="component" value="Unassembled WGS sequence"/>
</dbReference>
<name>A0A9P0LB62_ACAOB</name>
<evidence type="ECO:0000313" key="1">
    <source>
        <dbReference type="EMBL" id="CAH1991971.1"/>
    </source>
</evidence>
<accession>A0A9P0LB62</accession>
<sequence>MNPQTVHAQNICVLFVDTVIIIQSKTVSLHYCQSKKLELKICIKKLPTFLA</sequence>
<comment type="caution">
    <text evidence="1">The sequence shown here is derived from an EMBL/GenBank/DDBJ whole genome shotgun (WGS) entry which is preliminary data.</text>
</comment>
<keyword evidence="2" id="KW-1185">Reference proteome</keyword>
<gene>
    <name evidence="1" type="ORF">ACAOBT_LOCUS20587</name>
</gene>
<dbReference type="EMBL" id="CAKOFQ010007129">
    <property type="protein sequence ID" value="CAH1991971.1"/>
    <property type="molecule type" value="Genomic_DNA"/>
</dbReference>
<organism evidence="1 2">
    <name type="scientific">Acanthoscelides obtectus</name>
    <name type="common">Bean weevil</name>
    <name type="synonym">Bruchus obtectus</name>
    <dbReference type="NCBI Taxonomy" id="200917"/>
    <lineage>
        <taxon>Eukaryota</taxon>
        <taxon>Metazoa</taxon>
        <taxon>Ecdysozoa</taxon>
        <taxon>Arthropoda</taxon>
        <taxon>Hexapoda</taxon>
        <taxon>Insecta</taxon>
        <taxon>Pterygota</taxon>
        <taxon>Neoptera</taxon>
        <taxon>Endopterygota</taxon>
        <taxon>Coleoptera</taxon>
        <taxon>Polyphaga</taxon>
        <taxon>Cucujiformia</taxon>
        <taxon>Chrysomeloidea</taxon>
        <taxon>Chrysomelidae</taxon>
        <taxon>Bruchinae</taxon>
        <taxon>Bruchini</taxon>
        <taxon>Acanthoscelides</taxon>
    </lineage>
</organism>
<reference evidence="1" key="1">
    <citation type="submission" date="2022-03" db="EMBL/GenBank/DDBJ databases">
        <authorList>
            <person name="Sayadi A."/>
        </authorList>
    </citation>
    <scope>NUCLEOTIDE SEQUENCE</scope>
</reference>